<evidence type="ECO:0000256" key="4">
    <source>
        <dbReference type="ARBA" id="ARBA00022989"/>
    </source>
</evidence>
<feature type="transmembrane region" description="Helical" evidence="6">
    <location>
        <begin position="389"/>
        <end position="407"/>
    </location>
</feature>
<keyword evidence="2 6" id="KW-0812">Transmembrane</keyword>
<evidence type="ECO:0000256" key="5">
    <source>
        <dbReference type="ARBA" id="ARBA00023136"/>
    </source>
</evidence>
<dbReference type="InterPro" id="IPR001182">
    <property type="entry name" value="FtsW/RodA"/>
</dbReference>
<feature type="transmembrane region" description="Helical" evidence="6">
    <location>
        <begin position="63"/>
        <end position="79"/>
    </location>
</feature>
<protein>
    <submittedName>
        <fullName evidence="7">Cell division protein FtsW, lipid II flippase</fullName>
    </submittedName>
</protein>
<keyword evidence="4 6" id="KW-1133">Transmembrane helix</keyword>
<keyword evidence="8" id="KW-1185">Reference proteome</keyword>
<dbReference type="GO" id="GO:0032153">
    <property type="term" value="C:cell division site"/>
    <property type="evidence" value="ECO:0007669"/>
    <property type="project" value="TreeGrafter"/>
</dbReference>
<dbReference type="GO" id="GO:0008360">
    <property type="term" value="P:regulation of cell shape"/>
    <property type="evidence" value="ECO:0007669"/>
    <property type="project" value="UniProtKB-KW"/>
</dbReference>
<feature type="transmembrane region" description="Helical" evidence="6">
    <location>
        <begin position="352"/>
        <end position="377"/>
    </location>
</feature>
<dbReference type="RefSeq" id="WP_073269200.1">
    <property type="nucleotide sequence ID" value="NZ_FQTU01000001.1"/>
</dbReference>
<proteinExistence type="predicted"/>
<organism evidence="7 8">
    <name type="scientific">Alkalibacter saccharofermentans DSM 14828</name>
    <dbReference type="NCBI Taxonomy" id="1120975"/>
    <lineage>
        <taxon>Bacteria</taxon>
        <taxon>Bacillati</taxon>
        <taxon>Bacillota</taxon>
        <taxon>Clostridia</taxon>
        <taxon>Eubacteriales</taxon>
        <taxon>Eubacteriaceae</taxon>
        <taxon>Alkalibacter</taxon>
    </lineage>
</organism>
<keyword evidence="7" id="KW-0132">Cell division</keyword>
<feature type="transmembrane region" description="Helical" evidence="6">
    <location>
        <begin position="314"/>
        <end position="340"/>
    </location>
</feature>
<dbReference type="Proteomes" id="UP000184251">
    <property type="component" value="Unassembled WGS sequence"/>
</dbReference>
<dbReference type="OrthoDB" id="9812661at2"/>
<dbReference type="GO" id="GO:0015648">
    <property type="term" value="F:lipid-linked peptidoglycan transporter activity"/>
    <property type="evidence" value="ECO:0007669"/>
    <property type="project" value="TreeGrafter"/>
</dbReference>
<comment type="subcellular location">
    <subcellularLocation>
        <location evidence="1">Membrane</location>
        <topology evidence="1">Multi-pass membrane protein</topology>
    </subcellularLocation>
</comment>
<dbReference type="PANTHER" id="PTHR30474">
    <property type="entry name" value="CELL CYCLE PROTEIN"/>
    <property type="match status" value="1"/>
</dbReference>
<feature type="transmembrane region" description="Helical" evidence="6">
    <location>
        <begin position="91"/>
        <end position="108"/>
    </location>
</feature>
<dbReference type="PANTHER" id="PTHR30474:SF3">
    <property type="entry name" value="PEPTIDOGLYCAN GLYCOSYLTRANSFERASE RODA"/>
    <property type="match status" value="1"/>
</dbReference>
<feature type="transmembrane region" description="Helical" evidence="6">
    <location>
        <begin position="12"/>
        <end position="28"/>
    </location>
</feature>
<dbReference type="Pfam" id="PF01098">
    <property type="entry name" value="FTSW_RODA_SPOVE"/>
    <property type="match status" value="1"/>
</dbReference>
<reference evidence="7 8" key="1">
    <citation type="submission" date="2016-11" db="EMBL/GenBank/DDBJ databases">
        <authorList>
            <person name="Jaros S."/>
            <person name="Januszkiewicz K."/>
            <person name="Wedrychowicz H."/>
        </authorList>
    </citation>
    <scope>NUCLEOTIDE SEQUENCE [LARGE SCALE GENOMIC DNA]</scope>
    <source>
        <strain evidence="7 8">DSM 14828</strain>
    </source>
</reference>
<dbReference type="STRING" id="1120975.SAMN02746064_00204"/>
<sequence length="425" mass="48026">MDNIYSIYKPVRMVMLFNVLAFILIFFYEGNNDYSTLLWGLGIIMLIYLVYTLIKWKSWGDEYLFLIASMLVSIGLVMIYRLNPEIGQKQIIWFLGGTCLFFFIYLLFNALPVWSSKRLYYIYPLLSFILFSLTLFFGRRIGGAINWISIAGITIQPWEIIKLLFVFFSASYYKHRDSLESLNFTVKGHDIQVKSIYIYGILSYMHMGFLILQREWGGALLFFSIYFTLLYIFESNVKFMIANVILAALGGLSGILFLSHIQTRIDIWLDPWADISGKGYQITQSLFAIGSGGFFGTGIGLGRPELIPAVHTDFIFSAICEEMGIFGGAGVILLYFLMVYRGIKISLKIEDVFYKALALGITVMVGFQTFIIIGGVIKMIPLTGITLPFISYGGSSLISSFIALGVLQAISSGKSFHVEDNHEGK</sequence>
<name>A0A1M4SCN1_9FIRM</name>
<feature type="transmembrane region" description="Helical" evidence="6">
    <location>
        <begin position="216"/>
        <end position="233"/>
    </location>
</feature>
<feature type="transmembrane region" description="Helical" evidence="6">
    <location>
        <begin position="282"/>
        <end position="302"/>
    </location>
</feature>
<dbReference type="AlphaFoldDB" id="A0A1M4SCN1"/>
<feature type="transmembrane region" description="Helical" evidence="6">
    <location>
        <begin position="120"/>
        <end position="138"/>
    </location>
</feature>
<feature type="transmembrane region" description="Helical" evidence="6">
    <location>
        <begin position="144"/>
        <end position="168"/>
    </location>
</feature>
<evidence type="ECO:0000313" key="8">
    <source>
        <dbReference type="Proteomes" id="UP000184251"/>
    </source>
</evidence>
<keyword evidence="5 6" id="KW-0472">Membrane</keyword>
<dbReference type="GO" id="GO:0005886">
    <property type="term" value="C:plasma membrane"/>
    <property type="evidence" value="ECO:0007669"/>
    <property type="project" value="TreeGrafter"/>
</dbReference>
<dbReference type="GO" id="GO:0051301">
    <property type="term" value="P:cell division"/>
    <property type="evidence" value="ECO:0007669"/>
    <property type="project" value="UniProtKB-KW"/>
</dbReference>
<accession>A0A1M4SCN1</accession>
<keyword evidence="3" id="KW-0133">Cell shape</keyword>
<gene>
    <name evidence="7" type="ORF">SAMN02746064_00204</name>
</gene>
<dbReference type="EMBL" id="FQTU01000001">
    <property type="protein sequence ID" value="SHE29797.1"/>
    <property type="molecule type" value="Genomic_DNA"/>
</dbReference>
<evidence type="ECO:0000256" key="2">
    <source>
        <dbReference type="ARBA" id="ARBA00022692"/>
    </source>
</evidence>
<evidence type="ECO:0000256" key="1">
    <source>
        <dbReference type="ARBA" id="ARBA00004141"/>
    </source>
</evidence>
<evidence type="ECO:0000256" key="3">
    <source>
        <dbReference type="ARBA" id="ARBA00022960"/>
    </source>
</evidence>
<feature type="transmembrane region" description="Helical" evidence="6">
    <location>
        <begin position="239"/>
        <end position="261"/>
    </location>
</feature>
<evidence type="ECO:0000313" key="7">
    <source>
        <dbReference type="EMBL" id="SHE29797.1"/>
    </source>
</evidence>
<keyword evidence="7" id="KW-0131">Cell cycle</keyword>
<evidence type="ECO:0000256" key="6">
    <source>
        <dbReference type="SAM" id="Phobius"/>
    </source>
</evidence>
<feature type="transmembrane region" description="Helical" evidence="6">
    <location>
        <begin position="34"/>
        <end position="51"/>
    </location>
</feature>